<proteinExistence type="predicted"/>
<feature type="transmembrane region" description="Helical" evidence="1">
    <location>
        <begin position="336"/>
        <end position="354"/>
    </location>
</feature>
<dbReference type="AlphaFoldDB" id="A0A1I0V045"/>
<feature type="transmembrane region" description="Helical" evidence="1">
    <location>
        <begin position="99"/>
        <end position="120"/>
    </location>
</feature>
<keyword evidence="3" id="KW-1185">Reference proteome</keyword>
<evidence type="ECO:0000256" key="1">
    <source>
        <dbReference type="SAM" id="Phobius"/>
    </source>
</evidence>
<dbReference type="OrthoDB" id="4578799at2"/>
<feature type="transmembrane region" description="Helical" evidence="1">
    <location>
        <begin position="140"/>
        <end position="160"/>
    </location>
</feature>
<dbReference type="EMBL" id="FOKA01000001">
    <property type="protein sequence ID" value="SFA69397.1"/>
    <property type="molecule type" value="Genomic_DNA"/>
</dbReference>
<sequence length="438" mass="43377">MPPAEGRDAPPRRVAALALAVGLLAPLVAWLRLPPVARGTLWAEDGAVFLAGAAAEPVGTAWLRPYDGYLHLVPRVLADLVTGLLPAPAWALGTTAAACALAGVVAALVVLLSGGLGVGLPARGVLGLLTVGVPGLPVEVLGNLANAHALLLWLVPWLLVHRVRSRSGAVGVGLVALVVALSEVQAVVLAPLGLWRLRDRAGLPARLGLALGLAAQAVAVLGTDRSPALGDAPAGHLVALALGAGVLLPLWTGQVGAGSWLLAHAGPVALGAAVLLAAVPSLLALVAARRADGGRRALLVALPVGAVALWAVAVLVNRPPLLLPAGPGQEGPVLTVLRYAPAVELLLAAALVLAAGGLRARRGGQALVAGGAALLLLAALAGARPEATTRSTGPLWEPGARGAATSCARPGASATVPVPVAPAPTWVAVVPCSEVTEG</sequence>
<feature type="transmembrane region" description="Helical" evidence="1">
    <location>
        <begin position="14"/>
        <end position="33"/>
    </location>
</feature>
<keyword evidence="1" id="KW-0812">Transmembrane</keyword>
<protein>
    <submittedName>
        <fullName evidence="2">Uncharacterized protein</fullName>
    </submittedName>
</protein>
<keyword evidence="1" id="KW-0472">Membrane</keyword>
<name>A0A1I0V045_9CELL</name>
<reference evidence="3" key="1">
    <citation type="submission" date="2016-10" db="EMBL/GenBank/DDBJ databases">
        <authorList>
            <person name="Varghese N."/>
            <person name="Submissions S."/>
        </authorList>
    </citation>
    <scope>NUCLEOTIDE SEQUENCE [LARGE SCALE GENOMIC DNA]</scope>
    <source>
        <strain evidence="3">CGMCC 4.6945</strain>
    </source>
</reference>
<evidence type="ECO:0000313" key="3">
    <source>
        <dbReference type="Proteomes" id="UP000199012"/>
    </source>
</evidence>
<feature type="transmembrane region" description="Helical" evidence="1">
    <location>
        <begin position="172"/>
        <end position="197"/>
    </location>
</feature>
<keyword evidence="1" id="KW-1133">Transmembrane helix</keyword>
<accession>A0A1I0V045</accession>
<feature type="transmembrane region" description="Helical" evidence="1">
    <location>
        <begin position="234"/>
        <end position="252"/>
    </location>
</feature>
<evidence type="ECO:0000313" key="2">
    <source>
        <dbReference type="EMBL" id="SFA69397.1"/>
    </source>
</evidence>
<feature type="transmembrane region" description="Helical" evidence="1">
    <location>
        <begin position="297"/>
        <end position="316"/>
    </location>
</feature>
<feature type="transmembrane region" description="Helical" evidence="1">
    <location>
        <begin position="203"/>
        <end position="222"/>
    </location>
</feature>
<dbReference type="RefSeq" id="WP_090029725.1">
    <property type="nucleotide sequence ID" value="NZ_BONM01000023.1"/>
</dbReference>
<gene>
    <name evidence="2" type="ORF">SAMN05421867_10139</name>
</gene>
<dbReference type="Proteomes" id="UP000199012">
    <property type="component" value="Unassembled WGS sequence"/>
</dbReference>
<feature type="transmembrane region" description="Helical" evidence="1">
    <location>
        <begin position="264"/>
        <end position="285"/>
    </location>
</feature>
<organism evidence="2 3">
    <name type="scientific">Cellulomonas marina</name>
    <dbReference type="NCBI Taxonomy" id="988821"/>
    <lineage>
        <taxon>Bacteria</taxon>
        <taxon>Bacillati</taxon>
        <taxon>Actinomycetota</taxon>
        <taxon>Actinomycetes</taxon>
        <taxon>Micrococcales</taxon>
        <taxon>Cellulomonadaceae</taxon>
        <taxon>Cellulomonas</taxon>
    </lineage>
</organism>
<dbReference type="STRING" id="988821.SAMN05421867_10139"/>
<feature type="transmembrane region" description="Helical" evidence="1">
    <location>
        <begin position="72"/>
        <end position="92"/>
    </location>
</feature>